<comment type="cofactor">
    <cofactor evidence="1 12 14">
        <name>FMN</name>
        <dbReference type="ChEBI" id="CHEBI:58210"/>
    </cofactor>
</comment>
<dbReference type="SUPFAM" id="SSF51395">
    <property type="entry name" value="FMN-linked oxidoreductases"/>
    <property type="match status" value="1"/>
</dbReference>
<keyword evidence="3" id="KW-0820">tRNA-binding</keyword>
<dbReference type="InterPro" id="IPR018517">
    <property type="entry name" value="tRNA_hU_synthase_CS"/>
</dbReference>
<dbReference type="GO" id="GO:0000049">
    <property type="term" value="F:tRNA binding"/>
    <property type="evidence" value="ECO:0007669"/>
    <property type="project" value="UniProtKB-KW"/>
</dbReference>
<dbReference type="RefSeq" id="WP_208674678.1">
    <property type="nucleotide sequence ID" value="NZ_CP030139.2"/>
</dbReference>
<keyword evidence="4 12" id="KW-0285">Flavoprotein</keyword>
<dbReference type="PANTHER" id="PTHR11082">
    <property type="entry name" value="TRNA-DIHYDROURIDINE SYNTHASE"/>
    <property type="match status" value="1"/>
</dbReference>
<name>A0AAN1QLN7_SYNEL</name>
<keyword evidence="14" id="KW-0547">Nucleotide-binding</keyword>
<evidence type="ECO:0000256" key="9">
    <source>
        <dbReference type="ARBA" id="ARBA00023002"/>
    </source>
</evidence>
<protein>
    <recommendedName>
        <fullName evidence="12">tRNA-dihydrouridine synthase</fullName>
        <ecNumber evidence="12">1.3.1.-</ecNumber>
    </recommendedName>
</protein>
<dbReference type="GO" id="GO:0050660">
    <property type="term" value="F:flavin adenine dinucleotide binding"/>
    <property type="evidence" value="ECO:0007669"/>
    <property type="project" value="InterPro"/>
</dbReference>
<keyword evidence="9 12" id="KW-0560">Oxidoreductase</keyword>
<feature type="binding site" evidence="14">
    <location>
        <position position="154"/>
    </location>
    <ligand>
        <name>FMN</name>
        <dbReference type="ChEBI" id="CHEBI:58210"/>
    </ligand>
</feature>
<feature type="binding site" evidence="14">
    <location>
        <position position="85"/>
    </location>
    <ligand>
        <name>FMN</name>
        <dbReference type="ChEBI" id="CHEBI:58210"/>
    </ligand>
</feature>
<reference evidence="16 17" key="1">
    <citation type="journal article" date="2018" name="Sci. Rep.">
        <title>Genome Features and Biochemical Characteristics of a Robust, Fast Growing and Naturally Transformable Cyanobacterium Synechococcus elongatus PCC 11801 Isolated from India.</title>
        <authorList>
            <person name="Jaiswal D."/>
            <person name="Sengupta A."/>
            <person name="Sohoni S."/>
            <person name="Sengupta S."/>
            <person name="Phadnavis A.G."/>
            <person name="Pakrasi H.B."/>
            <person name="Wangikar P.P."/>
        </authorList>
    </citation>
    <scope>NUCLEOTIDE SEQUENCE [LARGE SCALE GENOMIC DNA]</scope>
    <source>
        <strain evidence="16 17">PCC 11801</strain>
    </source>
</reference>
<evidence type="ECO:0000256" key="13">
    <source>
        <dbReference type="PIRSR" id="PIRSR006621-1"/>
    </source>
</evidence>
<dbReference type="Proteomes" id="UP000267249">
    <property type="component" value="Chromosome"/>
</dbReference>
<keyword evidence="7" id="KW-0521">NADP</keyword>
<dbReference type="GO" id="GO:0017150">
    <property type="term" value="F:tRNA dihydrouridine synthase activity"/>
    <property type="evidence" value="ECO:0007669"/>
    <property type="project" value="InterPro"/>
</dbReference>
<dbReference type="EMBL" id="CP030139">
    <property type="protein sequence ID" value="AZB71405.1"/>
    <property type="molecule type" value="Genomic_DNA"/>
</dbReference>
<keyword evidence="6 12" id="KW-0819">tRNA processing</keyword>
<dbReference type="NCBIfam" id="TIGR00737">
    <property type="entry name" value="nifR3_yhdG"/>
    <property type="match status" value="1"/>
</dbReference>
<evidence type="ECO:0000256" key="4">
    <source>
        <dbReference type="ARBA" id="ARBA00022630"/>
    </source>
</evidence>
<dbReference type="Pfam" id="PF01207">
    <property type="entry name" value="Dus"/>
    <property type="match status" value="1"/>
</dbReference>
<comment type="catalytic activity">
    <reaction evidence="11">
        <text>a 5,6-dihydrouridine in tRNA + NAD(+) = a uridine in tRNA + NADH + H(+)</text>
        <dbReference type="Rhea" id="RHEA:54452"/>
        <dbReference type="Rhea" id="RHEA-COMP:13339"/>
        <dbReference type="Rhea" id="RHEA-COMP:13887"/>
        <dbReference type="ChEBI" id="CHEBI:15378"/>
        <dbReference type="ChEBI" id="CHEBI:57540"/>
        <dbReference type="ChEBI" id="CHEBI:57945"/>
        <dbReference type="ChEBI" id="CHEBI:65315"/>
        <dbReference type="ChEBI" id="CHEBI:74443"/>
    </reaction>
</comment>
<feature type="binding site" evidence="14">
    <location>
        <begin position="237"/>
        <end position="238"/>
    </location>
    <ligand>
        <name>FMN</name>
        <dbReference type="ChEBI" id="CHEBI:58210"/>
    </ligand>
</feature>
<keyword evidence="8" id="KW-0694">RNA-binding</keyword>
<dbReference type="Gene3D" id="3.20.20.70">
    <property type="entry name" value="Aldolase class I"/>
    <property type="match status" value="1"/>
</dbReference>
<dbReference type="InterPro" id="IPR001269">
    <property type="entry name" value="DUS_fam"/>
</dbReference>
<organism evidence="16 17">
    <name type="scientific">Synechococcus elongatus PCC 11801</name>
    <dbReference type="NCBI Taxonomy" id="2219813"/>
    <lineage>
        <taxon>Bacteria</taxon>
        <taxon>Bacillati</taxon>
        <taxon>Cyanobacteriota</taxon>
        <taxon>Cyanophyceae</taxon>
        <taxon>Synechococcales</taxon>
        <taxon>Synechococcaceae</taxon>
        <taxon>Synechococcus</taxon>
    </lineage>
</organism>
<keyword evidence="5 12" id="KW-0288">FMN</keyword>
<evidence type="ECO:0000256" key="10">
    <source>
        <dbReference type="ARBA" id="ARBA00048205"/>
    </source>
</evidence>
<dbReference type="PANTHER" id="PTHR11082:SF25">
    <property type="entry name" value="DUS-LIKE FMN-BINDING DOMAIN-CONTAINING PROTEIN"/>
    <property type="match status" value="1"/>
</dbReference>
<gene>
    <name evidence="16" type="primary">dusB</name>
    <name evidence="16" type="ORF">DOP62_00500</name>
</gene>
<dbReference type="CDD" id="cd02801">
    <property type="entry name" value="DUS_like_FMN"/>
    <property type="match status" value="1"/>
</dbReference>
<feature type="domain" description="DUS-like FMN-binding" evidence="15">
    <location>
        <begin position="32"/>
        <end position="330"/>
    </location>
</feature>
<feature type="active site" description="Proton donor" evidence="13">
    <location>
        <position position="115"/>
    </location>
</feature>
<comment type="catalytic activity">
    <reaction evidence="10">
        <text>a 5,6-dihydrouridine in tRNA + NADP(+) = a uridine in tRNA + NADPH + H(+)</text>
        <dbReference type="Rhea" id="RHEA:23624"/>
        <dbReference type="Rhea" id="RHEA-COMP:13339"/>
        <dbReference type="Rhea" id="RHEA-COMP:13887"/>
        <dbReference type="ChEBI" id="CHEBI:15378"/>
        <dbReference type="ChEBI" id="CHEBI:57783"/>
        <dbReference type="ChEBI" id="CHEBI:58349"/>
        <dbReference type="ChEBI" id="CHEBI:65315"/>
        <dbReference type="ChEBI" id="CHEBI:74443"/>
    </reaction>
</comment>
<evidence type="ECO:0000256" key="14">
    <source>
        <dbReference type="PIRSR" id="PIRSR006621-2"/>
    </source>
</evidence>
<evidence type="ECO:0000313" key="17">
    <source>
        <dbReference type="Proteomes" id="UP000267249"/>
    </source>
</evidence>
<sequence>MAEFAVADRAIPAYLQTPLQVGSLTLHSRVLQSPLAGVSDRSFRQLVRRSAPQSLIFAEMAHAGLQLEGRDRWQFLPSEQPIGAQLFGYQPEVLAAAAQQAEAAGAVCIDLNMGCPVNKVTRKRGGSALLQEPELAIAIVQAVAAAVSIPVTVKTRLGWEQVTILDFARQLEDAGAQLLTLHARSRSQGYSGQADWRWIARVKSLLSIPVIANGDINSPADAIACLQQTSADGVMCGRGSLGNPGLVGAIDRYLQTGALTPELTLRDRLQLAREHLLLLWEDKGVAGFLQARKHLGWYLADQPDHQDLRQQLLRSEDLSQSLALLDAAIATENLLA</sequence>
<evidence type="ECO:0000313" key="16">
    <source>
        <dbReference type="EMBL" id="AZB71405.1"/>
    </source>
</evidence>
<dbReference type="PIRSF" id="PIRSF006621">
    <property type="entry name" value="Dus"/>
    <property type="match status" value="1"/>
</dbReference>
<dbReference type="PROSITE" id="PS01136">
    <property type="entry name" value="UPF0034"/>
    <property type="match status" value="1"/>
</dbReference>
<dbReference type="Gene3D" id="1.10.1200.80">
    <property type="entry name" value="Putative flavin oxidoreducatase, domain 2"/>
    <property type="match status" value="1"/>
</dbReference>
<comment type="similarity">
    <text evidence="12">Belongs to the dus family.</text>
</comment>
<evidence type="ECO:0000256" key="12">
    <source>
        <dbReference type="PIRNR" id="PIRNR006621"/>
    </source>
</evidence>
<feature type="binding site" evidence="14">
    <location>
        <position position="182"/>
    </location>
    <ligand>
        <name>FMN</name>
        <dbReference type="ChEBI" id="CHEBI:58210"/>
    </ligand>
</feature>
<dbReference type="InterPro" id="IPR004652">
    <property type="entry name" value="DusB-like"/>
</dbReference>
<evidence type="ECO:0000256" key="11">
    <source>
        <dbReference type="ARBA" id="ARBA00048802"/>
    </source>
</evidence>
<dbReference type="EC" id="1.3.1.-" evidence="12"/>
<evidence type="ECO:0000256" key="3">
    <source>
        <dbReference type="ARBA" id="ARBA00022555"/>
    </source>
</evidence>
<evidence type="ECO:0000256" key="8">
    <source>
        <dbReference type="ARBA" id="ARBA00022884"/>
    </source>
</evidence>
<evidence type="ECO:0000259" key="15">
    <source>
        <dbReference type="Pfam" id="PF01207"/>
    </source>
</evidence>
<evidence type="ECO:0000256" key="7">
    <source>
        <dbReference type="ARBA" id="ARBA00022857"/>
    </source>
</evidence>
<evidence type="ECO:0000256" key="6">
    <source>
        <dbReference type="ARBA" id="ARBA00022694"/>
    </source>
</evidence>
<evidence type="ECO:0000256" key="5">
    <source>
        <dbReference type="ARBA" id="ARBA00022643"/>
    </source>
</evidence>
<dbReference type="InterPro" id="IPR013785">
    <property type="entry name" value="Aldolase_TIM"/>
</dbReference>
<dbReference type="InterPro" id="IPR024036">
    <property type="entry name" value="tRNA-dHydroUridine_Synthase_C"/>
</dbReference>
<evidence type="ECO:0000256" key="1">
    <source>
        <dbReference type="ARBA" id="ARBA00001917"/>
    </source>
</evidence>
<dbReference type="AlphaFoldDB" id="A0AAN1QLN7"/>
<proteinExistence type="inferred from homology"/>
<dbReference type="InterPro" id="IPR035587">
    <property type="entry name" value="DUS-like_FMN-bd"/>
</dbReference>
<accession>A0AAN1QLN7</accession>
<evidence type="ECO:0000256" key="2">
    <source>
        <dbReference type="ARBA" id="ARBA00002790"/>
    </source>
</evidence>
<comment type="function">
    <text evidence="2 12">Catalyzes the synthesis of 5,6-dihydrouridine (D), a modified base found in the D-loop of most tRNAs, via the reduction of the C5-C6 double bond in target uridines.</text>
</comment>